<feature type="domain" description="Rhodopsin" evidence="7">
    <location>
        <begin position="5"/>
        <end position="209"/>
    </location>
</feature>
<dbReference type="Proteomes" id="UP000799428">
    <property type="component" value="Unassembled WGS sequence"/>
</dbReference>
<dbReference type="OrthoDB" id="2496787at2759"/>
<feature type="transmembrane region" description="Helical" evidence="6">
    <location>
        <begin position="184"/>
        <end position="208"/>
    </location>
</feature>
<proteinExistence type="inferred from homology"/>
<name>A0A6G1JRR7_9PLEO</name>
<keyword evidence="4 6" id="KW-0472">Membrane</keyword>
<evidence type="ECO:0000256" key="5">
    <source>
        <dbReference type="ARBA" id="ARBA00038359"/>
    </source>
</evidence>
<organism evidence="8 9">
    <name type="scientific">Pleomassaria siparia CBS 279.74</name>
    <dbReference type="NCBI Taxonomy" id="1314801"/>
    <lineage>
        <taxon>Eukaryota</taxon>
        <taxon>Fungi</taxon>
        <taxon>Dikarya</taxon>
        <taxon>Ascomycota</taxon>
        <taxon>Pezizomycotina</taxon>
        <taxon>Dothideomycetes</taxon>
        <taxon>Pleosporomycetidae</taxon>
        <taxon>Pleosporales</taxon>
        <taxon>Pleomassariaceae</taxon>
        <taxon>Pleomassaria</taxon>
    </lineage>
</organism>
<comment type="subcellular location">
    <subcellularLocation>
        <location evidence="1">Membrane</location>
        <topology evidence="1">Multi-pass membrane protein</topology>
    </subcellularLocation>
</comment>
<evidence type="ECO:0000256" key="6">
    <source>
        <dbReference type="SAM" id="Phobius"/>
    </source>
</evidence>
<protein>
    <recommendedName>
        <fullName evidence="7">Rhodopsin domain-containing protein</fullName>
    </recommendedName>
</protein>
<dbReference type="AlphaFoldDB" id="A0A6G1JRR7"/>
<keyword evidence="3 6" id="KW-1133">Transmembrane helix</keyword>
<dbReference type="PANTHER" id="PTHR33048">
    <property type="entry name" value="PTH11-LIKE INTEGRAL MEMBRANE PROTEIN (AFU_ORTHOLOGUE AFUA_5G11245)"/>
    <property type="match status" value="1"/>
</dbReference>
<sequence length="277" mass="31237">PCLPAANYGFGRDMWGMTPHEITASLHWLWFAYPFYMTTEAFCQLSILAFYLRIMTDQNTRLFVWGLMVLVGCFGIANLFTMFFQCWPINYFWNGWSGGMTADTFINMNLFSFIRGGIEIALDLIILGLPLPTLAKLQMSQKKKIQIMSMFGVGFVITGVSCARLHALVQFAQTSNPTYDNTSTIYWCMIESDLFIVVACMPACHAILHKAWVRGRSAAGYDSSANKDWYFSTEGKKRRSGGSRSLPFGVISKSTDVEVYHSGKSNRSESDVELVNQ</sequence>
<evidence type="ECO:0000313" key="9">
    <source>
        <dbReference type="Proteomes" id="UP000799428"/>
    </source>
</evidence>
<feature type="non-terminal residue" evidence="8">
    <location>
        <position position="1"/>
    </location>
</feature>
<dbReference type="GO" id="GO:0016020">
    <property type="term" value="C:membrane"/>
    <property type="evidence" value="ECO:0007669"/>
    <property type="project" value="UniProtKB-SubCell"/>
</dbReference>
<reference evidence="8" key="1">
    <citation type="journal article" date="2020" name="Stud. Mycol.">
        <title>101 Dothideomycetes genomes: a test case for predicting lifestyles and emergence of pathogens.</title>
        <authorList>
            <person name="Haridas S."/>
            <person name="Albert R."/>
            <person name="Binder M."/>
            <person name="Bloem J."/>
            <person name="Labutti K."/>
            <person name="Salamov A."/>
            <person name="Andreopoulos B."/>
            <person name="Baker S."/>
            <person name="Barry K."/>
            <person name="Bills G."/>
            <person name="Bluhm B."/>
            <person name="Cannon C."/>
            <person name="Castanera R."/>
            <person name="Culley D."/>
            <person name="Daum C."/>
            <person name="Ezra D."/>
            <person name="Gonzalez J."/>
            <person name="Henrissat B."/>
            <person name="Kuo A."/>
            <person name="Liang C."/>
            <person name="Lipzen A."/>
            <person name="Lutzoni F."/>
            <person name="Magnuson J."/>
            <person name="Mondo S."/>
            <person name="Nolan M."/>
            <person name="Ohm R."/>
            <person name="Pangilinan J."/>
            <person name="Park H.-J."/>
            <person name="Ramirez L."/>
            <person name="Alfaro M."/>
            <person name="Sun H."/>
            <person name="Tritt A."/>
            <person name="Yoshinaga Y."/>
            <person name="Zwiers L.-H."/>
            <person name="Turgeon B."/>
            <person name="Goodwin S."/>
            <person name="Spatafora J."/>
            <person name="Crous P."/>
            <person name="Grigoriev I."/>
        </authorList>
    </citation>
    <scope>NUCLEOTIDE SEQUENCE</scope>
    <source>
        <strain evidence="8">CBS 279.74</strain>
    </source>
</reference>
<dbReference type="InterPro" id="IPR049326">
    <property type="entry name" value="Rhodopsin_dom_fungi"/>
</dbReference>
<feature type="transmembrane region" description="Helical" evidence="6">
    <location>
        <begin position="113"/>
        <end position="135"/>
    </location>
</feature>
<evidence type="ECO:0000256" key="4">
    <source>
        <dbReference type="ARBA" id="ARBA00023136"/>
    </source>
</evidence>
<dbReference type="InterPro" id="IPR052337">
    <property type="entry name" value="SAT4-like"/>
</dbReference>
<gene>
    <name evidence="8" type="ORF">K504DRAFT_393414</name>
</gene>
<keyword evidence="9" id="KW-1185">Reference proteome</keyword>
<dbReference type="Pfam" id="PF20684">
    <property type="entry name" value="Fung_rhodopsin"/>
    <property type="match status" value="1"/>
</dbReference>
<dbReference type="EMBL" id="MU005790">
    <property type="protein sequence ID" value="KAF2702972.1"/>
    <property type="molecule type" value="Genomic_DNA"/>
</dbReference>
<evidence type="ECO:0000256" key="2">
    <source>
        <dbReference type="ARBA" id="ARBA00022692"/>
    </source>
</evidence>
<evidence type="ECO:0000256" key="3">
    <source>
        <dbReference type="ARBA" id="ARBA00022989"/>
    </source>
</evidence>
<feature type="transmembrane region" description="Helical" evidence="6">
    <location>
        <begin position="28"/>
        <end position="52"/>
    </location>
</feature>
<evidence type="ECO:0000256" key="1">
    <source>
        <dbReference type="ARBA" id="ARBA00004141"/>
    </source>
</evidence>
<keyword evidence="2 6" id="KW-0812">Transmembrane</keyword>
<evidence type="ECO:0000259" key="7">
    <source>
        <dbReference type="Pfam" id="PF20684"/>
    </source>
</evidence>
<evidence type="ECO:0000313" key="8">
    <source>
        <dbReference type="EMBL" id="KAF2702972.1"/>
    </source>
</evidence>
<dbReference type="PANTHER" id="PTHR33048:SF143">
    <property type="entry name" value="EXTRACELLULAR MEMBRANE PROTEIN CFEM DOMAIN-CONTAINING PROTEIN-RELATED"/>
    <property type="match status" value="1"/>
</dbReference>
<accession>A0A6G1JRR7</accession>
<comment type="similarity">
    <text evidence="5">Belongs to the SAT4 family.</text>
</comment>
<feature type="transmembrane region" description="Helical" evidence="6">
    <location>
        <begin position="64"/>
        <end position="93"/>
    </location>
</feature>
<feature type="transmembrane region" description="Helical" evidence="6">
    <location>
        <begin position="147"/>
        <end position="172"/>
    </location>
</feature>